<feature type="domain" description="C-methyltransferase" evidence="2">
    <location>
        <begin position="247"/>
        <end position="383"/>
    </location>
</feature>
<dbReference type="STRING" id="279360.MB14_14745"/>
<dbReference type="Gene3D" id="3.40.50.150">
    <property type="entry name" value="Vaccinia Virus protein VP39"/>
    <property type="match status" value="1"/>
</dbReference>
<dbReference type="EMBL" id="LQZQ01000003">
    <property type="protein sequence ID" value="KYG81119.1"/>
    <property type="molecule type" value="Genomic_DNA"/>
</dbReference>
<evidence type="ECO:0000259" key="2">
    <source>
        <dbReference type="Pfam" id="PF08484"/>
    </source>
</evidence>
<dbReference type="OrthoDB" id="9815644at2"/>
<dbReference type="Gene3D" id="3.40.50.720">
    <property type="entry name" value="NAD(P)-binding Rossmann-like Domain"/>
    <property type="match status" value="1"/>
</dbReference>
<dbReference type="Pfam" id="PF13489">
    <property type="entry name" value="Methyltransf_23"/>
    <property type="match status" value="1"/>
</dbReference>
<dbReference type="Pfam" id="PF08421">
    <property type="entry name" value="Methyltransf_13"/>
    <property type="match status" value="1"/>
</dbReference>
<comment type="caution">
    <text evidence="3">The sequence shown here is derived from an EMBL/GenBank/DDBJ whole genome shotgun (WGS) entry which is preliminary data.</text>
</comment>
<dbReference type="AlphaFoldDB" id="A0A150XQU3"/>
<dbReference type="GO" id="GO:0008168">
    <property type="term" value="F:methyltransferase activity"/>
    <property type="evidence" value="ECO:0007669"/>
    <property type="project" value="UniProtKB-KW"/>
</dbReference>
<keyword evidence="3" id="KW-0808">Transferase</keyword>
<name>A0A150XQU3_ROSEK</name>
<keyword evidence="4" id="KW-1185">Reference proteome</keyword>
<dbReference type="InterPro" id="IPR013691">
    <property type="entry name" value="MeTrfase_14"/>
</dbReference>
<dbReference type="Gene3D" id="6.20.50.110">
    <property type="entry name" value="Methyltransferase, zinc-binding domain"/>
    <property type="match status" value="1"/>
</dbReference>
<evidence type="ECO:0000259" key="1">
    <source>
        <dbReference type="Pfam" id="PF08421"/>
    </source>
</evidence>
<proteinExistence type="predicted"/>
<gene>
    <name evidence="3" type="ORF">MB14_14745</name>
</gene>
<dbReference type="InterPro" id="IPR029063">
    <property type="entry name" value="SAM-dependent_MTases_sf"/>
</dbReference>
<evidence type="ECO:0000313" key="4">
    <source>
        <dbReference type="Proteomes" id="UP000075583"/>
    </source>
</evidence>
<keyword evidence="3" id="KW-0489">Methyltransferase</keyword>
<accession>A0A150XQU3</accession>
<feature type="domain" description="Methyltransferase putative zinc binding" evidence="1">
    <location>
        <begin position="4"/>
        <end position="67"/>
    </location>
</feature>
<sequence>MKKCRVCGNKNLVDVVNLGSLALAGVFPESKSVFVPQAPLVLTKCHGDESCCHLLQLVHTYDLDQMYGENYGYRSGLNEHMIKHLKGKVQYILDMLDLSEDDLVLDIGSNDGSTLGFYPKHIKTLVGIDPTAKKFASFYSDNVKLLMDFFSKAMYEKSFGGRKAKVITSFSMFYDLPDPVHFAQEVSEILDKQGIWVLEQSYMPTMLDKASYDTICHEHLEYYGLRQIKWIMDKANLNIVDVSFNEINGGSFSVTVAHKEYSGKKFTSKVSDVLKSESVYSELKPFRTFAEQIETVKYELLEKLKQLKNEGKKVAAIGASTKGNVILQYCGLDTSLLEVVGEVNDDKFGKFTPGTYIPIQSEDTVLASSPDFLLVLPWHLHSFFDSSEKFKEYNLIYPINTFDS</sequence>
<reference evidence="3" key="1">
    <citation type="submission" date="2016-01" db="EMBL/GenBank/DDBJ databases">
        <title>Genome sequencing of Roseivirga ehrenbergii KMM 6017.</title>
        <authorList>
            <person name="Selvaratnam C."/>
            <person name="Thevarajoo S."/>
            <person name="Goh K.M."/>
            <person name="Ee R."/>
            <person name="Chan K.-G."/>
            <person name="Chong C.S."/>
        </authorList>
    </citation>
    <scope>NUCLEOTIDE SEQUENCE [LARGE SCALE GENOMIC DNA]</scope>
    <source>
        <strain evidence="3">KMM 6017</strain>
    </source>
</reference>
<dbReference type="Proteomes" id="UP000075583">
    <property type="component" value="Unassembled WGS sequence"/>
</dbReference>
<evidence type="ECO:0000313" key="3">
    <source>
        <dbReference type="EMBL" id="KYG81119.1"/>
    </source>
</evidence>
<organism evidence="3 4">
    <name type="scientific">Roseivirga ehrenbergii (strain DSM 102268 / JCM 13514 / KCTC 12282 / NCIMB 14502 / KMM 6017)</name>
    <dbReference type="NCBI Taxonomy" id="279360"/>
    <lineage>
        <taxon>Bacteria</taxon>
        <taxon>Pseudomonadati</taxon>
        <taxon>Bacteroidota</taxon>
        <taxon>Cytophagia</taxon>
        <taxon>Cytophagales</taxon>
        <taxon>Roseivirgaceae</taxon>
        <taxon>Roseivirga</taxon>
    </lineage>
</organism>
<dbReference type="InterPro" id="IPR038576">
    <property type="entry name" value="Methyltransf_Zn-bd_dom_put_sf"/>
</dbReference>
<protein>
    <submittedName>
        <fullName evidence="3">Methyltransferase</fullName>
    </submittedName>
</protein>
<dbReference type="InterPro" id="IPR013630">
    <property type="entry name" value="Methyltransf_Zn-bd_dom_put"/>
</dbReference>
<dbReference type="GO" id="GO:0032259">
    <property type="term" value="P:methylation"/>
    <property type="evidence" value="ECO:0007669"/>
    <property type="project" value="UniProtKB-KW"/>
</dbReference>
<dbReference type="SUPFAM" id="SSF53335">
    <property type="entry name" value="S-adenosyl-L-methionine-dependent methyltransferases"/>
    <property type="match status" value="1"/>
</dbReference>
<dbReference type="Pfam" id="PF08484">
    <property type="entry name" value="Methyltransf_14"/>
    <property type="match status" value="1"/>
</dbReference>